<dbReference type="Proteomes" id="UP000095283">
    <property type="component" value="Unplaced"/>
</dbReference>
<feature type="domain" description="Integrase zinc-binding" evidence="3">
    <location>
        <begin position="814"/>
        <end position="864"/>
    </location>
</feature>
<reference evidence="6" key="1">
    <citation type="submission" date="2016-11" db="UniProtKB">
        <authorList>
            <consortium name="WormBaseParasite"/>
        </authorList>
    </citation>
    <scope>IDENTIFICATION</scope>
</reference>
<dbReference type="AlphaFoldDB" id="A0A1I7WG78"/>
<organism evidence="5 6">
    <name type="scientific">Heterorhabditis bacteriophora</name>
    <name type="common">Entomopathogenic nematode worm</name>
    <dbReference type="NCBI Taxonomy" id="37862"/>
    <lineage>
        <taxon>Eukaryota</taxon>
        <taxon>Metazoa</taxon>
        <taxon>Ecdysozoa</taxon>
        <taxon>Nematoda</taxon>
        <taxon>Chromadorea</taxon>
        <taxon>Rhabditida</taxon>
        <taxon>Rhabditina</taxon>
        <taxon>Rhabditomorpha</taxon>
        <taxon>Strongyloidea</taxon>
        <taxon>Heterorhabditidae</taxon>
        <taxon>Heterorhabditis</taxon>
    </lineage>
</organism>
<dbReference type="Pfam" id="PF17921">
    <property type="entry name" value="Integrase_H2C2"/>
    <property type="match status" value="1"/>
</dbReference>
<dbReference type="WBParaSite" id="Hba_03992">
    <property type="protein sequence ID" value="Hba_03992"/>
    <property type="gene ID" value="Hba_03992"/>
</dbReference>
<sequence>MEMHRIGQDSTNCAWGQGPLSHVVNYVDRLEAVLLQMENHGLPTNSEDIMITIEKSLPPWIETQLIPIKVADPTIDVSRLRKHLRLILDGTSERSVRMWMSSGPQERITTMPMTTDGQKQRNFHISNETHTMIAQITRYTKDRSRYRKCPFCDKPQRRRECPVYETAQKRIARTRELGRCLNCLGEHYVRNCKSKSNCINCGNRHNTSLCSVSTRSTTYAPVITQSDETEIITSALAHTGSGTHEPTVALMTTEVEVVNPVTGQKVTALAFFDTGSQVSLITDKLASALGLQGISRKLMTISGFNGNLSHIPYHNCSVGIINTNGEIRKINVRRVPTIVRSLQTVRIPKDIPTPTSVIHETRAPSLIIGNDLFWTFVSRRCNRFVEGYQLVSSSVGPLLSGFVSQPTSHAAPTCTQVMIALTDKEVNRQIHDWLEDPSETENDTAWSRFKETCRFENGRYSVSLPIRDPNALTPTNEGLAIRKLLQMKKDLDNNPNNQVEVRHIMDEWINEGVIEEVPSSELKNPLFGYCSYLPYHVVTKRTPNGIKYSIVHNASARMKNSSSLNDMLFKGPLTLPNVLGILIRFRQHRIRTSKNHYILRKVTCHTAIHTKTTNGDLIIWFSVQLHFDKSESCRYCYARPQHFEIAELNSLVARAPFLQEQKSEWPDTLENPQLHPVRFTPIPIVPPTTLVPSMEVSPDPQRFSTWDKLINILVTIIKFALRVSRKSKTTLHGRLLVPLWNIPENSTRIREQANKIALFHMQLRTPPTAKELTDLRLYPDHEGLLRSVGRLGHSNLLENTKNPVFIPRRDPATQLLILDTHCRHHHLSKTHTLNELRSRFWIPAGQATVRQTLSRCIACKRHKEKPFMLPPIPSLSPARLQINTPLTNVDIDYAGPFHVWTITRSCNEGMDQIATNLSSKEFLRAVRRLVARRGRPSLIINDNGTNFKGAACTRIVGNALLTLEEFSTLLTETEAIVNTRPLIYVDNEDIALRPIDFLTPYALPGIPITDNTNMFSHLSDAWTSIKQRLNNLWECFRREYLTSLRERSSKGLHQPRGCIRRPPQVGEVILVDEPNIKRGRWRLARIIQTMPSQDHVVRTVEVQFANGSRNRRSIATVYLLEICSTDRSTKDRPFREYTTETQTQSELDHTTETNTKPQEVENTESAPLTPRNTVQSGEPRNTTRYDLRTNQRLKKFEFFTLLA</sequence>
<dbReference type="Gene3D" id="3.30.420.10">
    <property type="entry name" value="Ribonuclease H-like superfamily/Ribonuclease H"/>
    <property type="match status" value="1"/>
</dbReference>
<dbReference type="Gene3D" id="2.40.70.10">
    <property type="entry name" value="Acid Proteases"/>
    <property type="match status" value="1"/>
</dbReference>
<evidence type="ECO:0000259" key="4">
    <source>
        <dbReference type="Pfam" id="PF18701"/>
    </source>
</evidence>
<protein>
    <submittedName>
        <fullName evidence="6">Integrase catalytic domain-containing protein</fullName>
    </submittedName>
</protein>
<accession>A0A1I7WG78</accession>
<feature type="region of interest" description="Disordered" evidence="1">
    <location>
        <begin position="1130"/>
        <end position="1183"/>
    </location>
</feature>
<feature type="domain" description="DUF1758" evidence="2">
    <location>
        <begin position="264"/>
        <end position="401"/>
    </location>
</feature>
<dbReference type="InterPro" id="IPR008737">
    <property type="entry name" value="DUF1758"/>
</dbReference>
<dbReference type="InterPro" id="IPR036397">
    <property type="entry name" value="RNaseH_sf"/>
</dbReference>
<name>A0A1I7WG78_HETBA</name>
<proteinExistence type="predicted"/>
<dbReference type="PANTHER" id="PTHR47331">
    <property type="entry name" value="PHD-TYPE DOMAIN-CONTAINING PROTEIN"/>
    <property type="match status" value="1"/>
</dbReference>
<evidence type="ECO:0000313" key="5">
    <source>
        <dbReference type="Proteomes" id="UP000095283"/>
    </source>
</evidence>
<keyword evidence="5" id="KW-1185">Reference proteome</keyword>
<feature type="domain" description="DUF5641" evidence="4">
    <location>
        <begin position="1021"/>
        <end position="1117"/>
    </location>
</feature>
<feature type="compositionally biased region" description="Polar residues" evidence="1">
    <location>
        <begin position="1163"/>
        <end position="1180"/>
    </location>
</feature>
<evidence type="ECO:0000259" key="3">
    <source>
        <dbReference type="Pfam" id="PF17921"/>
    </source>
</evidence>
<dbReference type="GO" id="GO:0003676">
    <property type="term" value="F:nucleic acid binding"/>
    <property type="evidence" value="ECO:0007669"/>
    <property type="project" value="InterPro"/>
</dbReference>
<dbReference type="SUPFAM" id="SSF50630">
    <property type="entry name" value="Acid proteases"/>
    <property type="match status" value="1"/>
</dbReference>
<evidence type="ECO:0000313" key="6">
    <source>
        <dbReference type="WBParaSite" id="Hba_03992"/>
    </source>
</evidence>
<evidence type="ECO:0000259" key="2">
    <source>
        <dbReference type="Pfam" id="PF05585"/>
    </source>
</evidence>
<dbReference type="InterPro" id="IPR021109">
    <property type="entry name" value="Peptidase_aspartic_dom_sf"/>
</dbReference>
<dbReference type="Pfam" id="PF05585">
    <property type="entry name" value="DUF1758"/>
    <property type="match status" value="1"/>
</dbReference>
<dbReference type="InterPro" id="IPR040676">
    <property type="entry name" value="DUF5641"/>
</dbReference>
<dbReference type="PANTHER" id="PTHR47331:SF5">
    <property type="entry name" value="RIBONUCLEASE H"/>
    <property type="match status" value="1"/>
</dbReference>
<dbReference type="InterPro" id="IPR041588">
    <property type="entry name" value="Integrase_H2C2"/>
</dbReference>
<evidence type="ECO:0000256" key="1">
    <source>
        <dbReference type="SAM" id="MobiDB-lite"/>
    </source>
</evidence>
<dbReference type="Pfam" id="PF18701">
    <property type="entry name" value="DUF5641"/>
    <property type="match status" value="1"/>
</dbReference>